<keyword evidence="2" id="KW-1133">Transmembrane helix</keyword>
<dbReference type="InterPro" id="IPR002372">
    <property type="entry name" value="PQQ_rpt_dom"/>
</dbReference>
<accession>A0A6C2U4U8</accession>
<dbReference type="Pfam" id="PF13360">
    <property type="entry name" value="PQQ_2"/>
    <property type="match status" value="2"/>
</dbReference>
<dbReference type="InterPro" id="IPR029063">
    <property type="entry name" value="SAM-dependent_MTases_sf"/>
</dbReference>
<dbReference type="PANTHER" id="PTHR34512">
    <property type="entry name" value="CELL SURFACE PROTEIN"/>
    <property type="match status" value="1"/>
</dbReference>
<evidence type="ECO:0000259" key="3">
    <source>
        <dbReference type="Pfam" id="PF13360"/>
    </source>
</evidence>
<dbReference type="Gene3D" id="2.130.10.10">
    <property type="entry name" value="YVTN repeat-like/Quinoprotein amine dehydrogenase"/>
    <property type="match status" value="2"/>
</dbReference>
<evidence type="ECO:0000313" key="6">
    <source>
        <dbReference type="Proteomes" id="UP000366872"/>
    </source>
</evidence>
<dbReference type="CDD" id="cd02440">
    <property type="entry name" value="AdoMet_MTases"/>
    <property type="match status" value="1"/>
</dbReference>
<dbReference type="InterPro" id="IPR011047">
    <property type="entry name" value="Quinoprotein_ADH-like_sf"/>
</dbReference>
<feature type="domain" description="Methyltransferase" evidence="4">
    <location>
        <begin position="52"/>
        <end position="140"/>
    </location>
</feature>
<dbReference type="SUPFAM" id="SSF50969">
    <property type="entry name" value="YVTN repeat-like/Quinoprotein amine dehydrogenase"/>
    <property type="match status" value="1"/>
</dbReference>
<evidence type="ECO:0000256" key="2">
    <source>
        <dbReference type="SAM" id="Phobius"/>
    </source>
</evidence>
<dbReference type="InterPro" id="IPR015943">
    <property type="entry name" value="WD40/YVTN_repeat-like_dom_sf"/>
</dbReference>
<dbReference type="AlphaFoldDB" id="A0A6C2U4U8"/>
<feature type="domain" description="Pyrrolo-quinoline quinone repeat" evidence="3">
    <location>
        <begin position="345"/>
        <end position="403"/>
    </location>
</feature>
<dbReference type="PANTHER" id="PTHR34512:SF30">
    <property type="entry name" value="OUTER MEMBRANE PROTEIN ASSEMBLY FACTOR BAMB"/>
    <property type="match status" value="1"/>
</dbReference>
<feature type="transmembrane region" description="Helical" evidence="2">
    <location>
        <begin position="21"/>
        <end position="39"/>
    </location>
</feature>
<dbReference type="SMART" id="SM00564">
    <property type="entry name" value="PQQ"/>
    <property type="match status" value="4"/>
</dbReference>
<gene>
    <name evidence="5" type="ORF">PDESU_03662</name>
</gene>
<feature type="compositionally biased region" description="Low complexity" evidence="1">
    <location>
        <begin position="580"/>
        <end position="594"/>
    </location>
</feature>
<sequence length="1092" mass="120298">MNKRHFFNLCAPRTVVCPVRTSVVLFTVLFVFVPILLRAEELSRGIACLLECGDGKQAIELAADSGYLILAMDANPENVEKAKKTAMEAGILGRTLYVEQGTPDSIPFADNYVDLLVLDTVTAQDLTKSVSNEIMRVLAPLRGRAILKDKTITKPERPGSDWWSHKLHGPNNNPVSEDENFEFPPLLQFRAMPMYNSYNGSALTSDGKQILINDWTYHDLFRGSMCGRIFVQSVYNGQILWDGMIPENIEANMPVFVATKDALLMASGQGADVLRRDLTTGEELEPITLGDESRRIRWLAVDNGVLYALTGDPADVREPYKFLVQRTVYETQERDQTLFGTELEAWSLKDRRRIWSHNESWKIDFRTVAINDQKLYFYAEGRRLACLDAKTGKELWSNEGKTWIAQLVRPVHIKNNNIRGMSTLKVADGLIHLAVMEGSCGLFFHEENGRYITSFTTPVMKRLGYAGQQSLILNGECYNSGTYIDLKSGSLQRDNTISSSAGTAWCGITTYAPGTGVLGHSTLGYKTPCGVGAWVAGGVLLYSPSICTCDNHMPGSGAYVSGREIYEKIKNKPEHPLVKGPEGQGSPPSGSEIENGGWTAYRGGSRHQGSSAATVGRSVKTFWVSKPEHPFSYTTIYNSLVDQYDERPVPPVVVTNLVYTAGSDGIVTALNLSDGSIKWKQQINGSVLTSIAYEAGRLFVPGADGWVYALHADTGQLLWKRRVAPLERRIAVFDNLMSTWPVLSLAVDEGTVYATAGMSIICGSTTLALDTETGEIRWRRAIDPVLAGSHLPPDGDAVGLGGVTAVINDAVWVAGYGSIPLCLNKKDGTVVPLPSQTEQSRSGGNYFNFRGIYHMQGQNIIAVNDRCVLGGGRPLFENHQLREGKWKRVEFKLYHADENGWLDLTKAPARMLNISRLSPACDPDLIAYAAPPPVSKNNQPQRESDRSTSGLNVWKVADFVEENRVMMQEDPGMAVIKWTSVHRPLNESKALWSRPDLDMNALALAGDALIVTHAGSAKMASPSELPEKLAQQKPLIQYSDWRLTAFERESGEEMWMVSLPSEPLYDGLAVAADGTIIVTLRDGSVLAVRKEL</sequence>
<name>A0A6C2U4U8_PONDE</name>
<dbReference type="Gene3D" id="3.40.50.150">
    <property type="entry name" value="Vaccinia Virus protein VP39"/>
    <property type="match status" value="1"/>
</dbReference>
<keyword evidence="2" id="KW-0812">Transmembrane</keyword>
<evidence type="ECO:0000256" key="1">
    <source>
        <dbReference type="SAM" id="MobiDB-lite"/>
    </source>
</evidence>
<evidence type="ECO:0000313" key="5">
    <source>
        <dbReference type="EMBL" id="VGO15082.1"/>
    </source>
</evidence>
<evidence type="ECO:0000259" key="4">
    <source>
        <dbReference type="Pfam" id="PF13649"/>
    </source>
</evidence>
<keyword evidence="6" id="KW-1185">Reference proteome</keyword>
<dbReference type="InterPro" id="IPR011044">
    <property type="entry name" value="Quino_amine_DH_bsu"/>
</dbReference>
<organism evidence="5 6">
    <name type="scientific">Pontiella desulfatans</name>
    <dbReference type="NCBI Taxonomy" id="2750659"/>
    <lineage>
        <taxon>Bacteria</taxon>
        <taxon>Pseudomonadati</taxon>
        <taxon>Kiritimatiellota</taxon>
        <taxon>Kiritimatiellia</taxon>
        <taxon>Kiritimatiellales</taxon>
        <taxon>Pontiellaceae</taxon>
        <taxon>Pontiella</taxon>
    </lineage>
</organism>
<keyword evidence="2" id="KW-0472">Membrane</keyword>
<dbReference type="SUPFAM" id="SSF53335">
    <property type="entry name" value="S-adenosyl-L-methionine-dependent methyltransferases"/>
    <property type="match status" value="1"/>
</dbReference>
<protein>
    <submittedName>
        <fullName evidence="5">Uncharacterized protein</fullName>
    </submittedName>
</protein>
<dbReference type="InterPro" id="IPR018391">
    <property type="entry name" value="PQQ_b-propeller_rpt"/>
</dbReference>
<dbReference type="EMBL" id="CAAHFG010000002">
    <property type="protein sequence ID" value="VGO15082.1"/>
    <property type="molecule type" value="Genomic_DNA"/>
</dbReference>
<dbReference type="InterPro" id="IPR041698">
    <property type="entry name" value="Methyltransf_25"/>
</dbReference>
<feature type="region of interest" description="Disordered" evidence="1">
    <location>
        <begin position="571"/>
        <end position="612"/>
    </location>
</feature>
<dbReference type="Proteomes" id="UP000366872">
    <property type="component" value="Unassembled WGS sequence"/>
</dbReference>
<dbReference type="SUPFAM" id="SSF50998">
    <property type="entry name" value="Quinoprotein alcohol dehydrogenase-like"/>
    <property type="match status" value="1"/>
</dbReference>
<reference evidence="5 6" key="1">
    <citation type="submission" date="2019-04" db="EMBL/GenBank/DDBJ databases">
        <authorList>
            <person name="Van Vliet M D."/>
        </authorList>
    </citation>
    <scope>NUCLEOTIDE SEQUENCE [LARGE SCALE GENOMIC DNA]</scope>
    <source>
        <strain evidence="5 6">F1</strain>
    </source>
</reference>
<dbReference type="RefSeq" id="WP_136080683.1">
    <property type="nucleotide sequence ID" value="NZ_CAAHFG010000002.1"/>
</dbReference>
<dbReference type="Pfam" id="PF13649">
    <property type="entry name" value="Methyltransf_25"/>
    <property type="match status" value="1"/>
</dbReference>
<proteinExistence type="predicted"/>
<feature type="domain" description="Pyrrolo-quinoline quinone repeat" evidence="3">
    <location>
        <begin position="651"/>
        <end position="782"/>
    </location>
</feature>